<dbReference type="EMBL" id="FXZA01000058">
    <property type="protein sequence ID" value="SMY01361.1"/>
    <property type="molecule type" value="Genomic_DNA"/>
</dbReference>
<accession>A0A2H1KNU2</accession>
<protein>
    <submittedName>
        <fullName evidence="1">Uncharacterized protein</fullName>
    </submittedName>
</protein>
<organism evidence="1 2">
    <name type="scientific">Brevibacterium linens</name>
    <dbReference type="NCBI Taxonomy" id="1703"/>
    <lineage>
        <taxon>Bacteria</taxon>
        <taxon>Bacillati</taxon>
        <taxon>Actinomycetota</taxon>
        <taxon>Actinomycetes</taxon>
        <taxon>Micrococcales</taxon>
        <taxon>Brevibacteriaceae</taxon>
        <taxon>Brevibacterium</taxon>
    </lineage>
</organism>
<dbReference type="Proteomes" id="UP000234498">
    <property type="component" value="Unassembled WGS sequence"/>
</dbReference>
<gene>
    <name evidence="1" type="ORF">BLIN101_03506</name>
</gene>
<reference evidence="1 2" key="1">
    <citation type="submission" date="2017-03" db="EMBL/GenBank/DDBJ databases">
        <authorList>
            <person name="Afonso C.L."/>
            <person name="Miller P.J."/>
            <person name="Scott M.A."/>
            <person name="Spackman E."/>
            <person name="Goraichik I."/>
            <person name="Dimitrov K.M."/>
            <person name="Suarez D.L."/>
            <person name="Swayne D.E."/>
        </authorList>
    </citation>
    <scope>NUCLEOTIDE SEQUENCE [LARGE SCALE GENOMIC DNA]</scope>
    <source>
        <strain evidence="1 2">Mu101</strain>
    </source>
</reference>
<name>A0A2H1KNU2_BRELN</name>
<sequence>MTATTIIKTGAVESADTATPAAIAVSKPSRAHMALVSTIGSPIGEGTDARNWTGIGPFNALMRMEATVRTDKLTVDTNT</sequence>
<evidence type="ECO:0000313" key="1">
    <source>
        <dbReference type="EMBL" id="SMY01361.1"/>
    </source>
</evidence>
<evidence type="ECO:0000313" key="2">
    <source>
        <dbReference type="Proteomes" id="UP000234498"/>
    </source>
</evidence>
<proteinExistence type="predicted"/>
<dbReference type="AlphaFoldDB" id="A0A2H1KNU2"/>